<gene>
    <name evidence="2" type="ORF">LEL_08991</name>
</gene>
<evidence type="ECO:0000313" key="2">
    <source>
        <dbReference type="EMBL" id="OAA71756.1"/>
    </source>
</evidence>
<feature type="region of interest" description="Disordered" evidence="1">
    <location>
        <begin position="250"/>
        <end position="308"/>
    </location>
</feature>
<keyword evidence="3" id="KW-1185">Reference proteome</keyword>
<comment type="caution">
    <text evidence="2">The sequence shown here is derived from an EMBL/GenBank/DDBJ whole genome shotgun (WGS) entry which is preliminary data.</text>
</comment>
<dbReference type="Pfam" id="PF11327">
    <property type="entry name" value="Egh16-like"/>
    <property type="match status" value="1"/>
</dbReference>
<dbReference type="EMBL" id="AZHF01000008">
    <property type="protein sequence ID" value="OAA71756.1"/>
    <property type="molecule type" value="Genomic_DNA"/>
</dbReference>
<accession>A0A168CSZ7</accession>
<reference evidence="2 3" key="1">
    <citation type="journal article" date="2016" name="Genome Biol. Evol.">
        <title>Divergent and convergent evolution of fungal pathogenicity.</title>
        <authorList>
            <person name="Shang Y."/>
            <person name="Xiao G."/>
            <person name="Zheng P."/>
            <person name="Cen K."/>
            <person name="Zhan S."/>
            <person name="Wang C."/>
        </authorList>
    </citation>
    <scope>NUCLEOTIDE SEQUENCE [LARGE SCALE GENOMIC DNA]</scope>
    <source>
        <strain evidence="2 3">RCEF 1005</strain>
    </source>
</reference>
<evidence type="ECO:0000313" key="3">
    <source>
        <dbReference type="Proteomes" id="UP000076881"/>
    </source>
</evidence>
<organism evidence="2 3">
    <name type="scientific">Akanthomyces lecanii RCEF 1005</name>
    <dbReference type="NCBI Taxonomy" id="1081108"/>
    <lineage>
        <taxon>Eukaryota</taxon>
        <taxon>Fungi</taxon>
        <taxon>Dikarya</taxon>
        <taxon>Ascomycota</taxon>
        <taxon>Pezizomycotina</taxon>
        <taxon>Sordariomycetes</taxon>
        <taxon>Hypocreomycetidae</taxon>
        <taxon>Hypocreales</taxon>
        <taxon>Cordycipitaceae</taxon>
        <taxon>Akanthomyces</taxon>
        <taxon>Cordyceps confragosa</taxon>
    </lineage>
</organism>
<dbReference type="PANTHER" id="PTHR34618:SF4">
    <property type="entry name" value="CAS1"/>
    <property type="match status" value="1"/>
</dbReference>
<name>A0A168CSZ7_CORDF</name>
<dbReference type="InterPro" id="IPR021476">
    <property type="entry name" value="Egh16-like"/>
</dbReference>
<dbReference type="AlphaFoldDB" id="A0A168CSZ7"/>
<proteinExistence type="predicted"/>
<protein>
    <submittedName>
        <fullName evidence="2">CAS1 appressorium specific protein</fullName>
    </submittedName>
</protein>
<evidence type="ECO:0000256" key="1">
    <source>
        <dbReference type="SAM" id="MobiDB-lite"/>
    </source>
</evidence>
<sequence>MHSSSFYLAMTTFTSVVVNAHGKIAVAVGDAGGNTTALGIMGAAVPGMGRNKETEVDTTVFQRRDAASDGLGHTKGNGENNMGMMDSVMAMSGSTLPQVSSNGGHIAMTYHIVTTDGAGPLRAIVDPTATGQFSQGQEADVVTQVPGRNGNIQPGPLSNNMPAGGKGGLLGGLGLRGLTRRALNVNTDHPLQVAIPAGTTCTGTVGGMQNVCLMKVANPSGAGPFGGVIAFQMAPAAPAAAQIPNAAAPNAAAPNSAAPNSAAPNSAAPNAAPNAAPGAAPAANTISTPAGKAAAPAADVVNAEGSKA</sequence>
<feature type="compositionally biased region" description="Low complexity" evidence="1">
    <location>
        <begin position="250"/>
        <end position="298"/>
    </location>
</feature>
<dbReference type="OrthoDB" id="5418436at2759"/>
<dbReference type="PANTHER" id="PTHR34618">
    <property type="entry name" value="SURFACE PROTEIN MAS1, PUTATIVE-RELATED"/>
    <property type="match status" value="1"/>
</dbReference>
<dbReference type="Proteomes" id="UP000076881">
    <property type="component" value="Unassembled WGS sequence"/>
</dbReference>